<evidence type="ECO:0000313" key="1">
    <source>
        <dbReference type="EMBL" id="ACI11991.1"/>
    </source>
</evidence>
<dbReference type="EMBL" id="CP000965">
    <property type="protein sequence ID" value="ACI11991.1"/>
    <property type="molecule type" value="Genomic_DNA"/>
</dbReference>
<dbReference type="BioCyc" id="KPNE507522:GI0B-5752-MONOMER"/>
<sequence length="97" mass="10782">MCAASENRQIKFELIQFITGFLQARVHCLSLHFPLSLLKPDLPLVARHSFTILTISFGRDSAFTSGLNMGFQPAGCCVSWANEYRLTERVVTSVSST</sequence>
<proteinExistence type="predicted"/>
<geneLocation type="plasmid" evidence="1 2">
    <name>pKP187</name>
</geneLocation>
<evidence type="ECO:0000313" key="2">
    <source>
        <dbReference type="Proteomes" id="UP000001734"/>
    </source>
</evidence>
<reference evidence="1 2" key="1">
    <citation type="journal article" date="2008" name="PLoS Genet.">
        <title>Complete genome sequence of the N2-fixing broad host range endophyte Klebsiella pneumoniae 342 and virulence predictions verified in mice.</title>
        <authorList>
            <person name="Fouts D.E."/>
            <person name="Tyler H.L."/>
            <person name="DeBoy R.T."/>
            <person name="Daugherty S."/>
            <person name="Ren Q."/>
            <person name="Badger J.H."/>
            <person name="Durkin A.S."/>
            <person name="Huot H."/>
            <person name="Shrivastava S."/>
            <person name="Kothari S."/>
            <person name="Dodson R.J."/>
            <person name="Mohamoud Y."/>
            <person name="Khouri H."/>
            <person name="Roesch L.F."/>
            <person name="Krogfelt K.A."/>
            <person name="Struve C."/>
            <person name="Triplett E.W."/>
            <person name="Methe B.A."/>
        </authorList>
    </citation>
    <scope>NUCLEOTIDE SEQUENCE [LARGE SCALE GENOMIC DNA]</scope>
    <source>
        <strain evidence="1 2">342</strain>
        <plasmid evidence="2">Plasmid pKP187</plasmid>
    </source>
</reference>
<name>B5RKE2_KLEV3</name>
<keyword evidence="1" id="KW-0614">Plasmid</keyword>
<gene>
    <name evidence="1" type="ordered locus">KPK_A0229</name>
</gene>
<protein>
    <submittedName>
        <fullName evidence="1">Uncharacterized protein</fullName>
    </submittedName>
</protein>
<dbReference type="KEGG" id="kpe:KPK_A0229"/>
<organism evidence="1 2">
    <name type="scientific">Klebsiella variicola (strain 342)</name>
    <name type="common">Klebsiella pneumoniae</name>
    <dbReference type="NCBI Taxonomy" id="507522"/>
    <lineage>
        <taxon>Bacteria</taxon>
        <taxon>Pseudomonadati</taxon>
        <taxon>Pseudomonadota</taxon>
        <taxon>Gammaproteobacteria</taxon>
        <taxon>Enterobacterales</taxon>
        <taxon>Enterobacteriaceae</taxon>
        <taxon>Klebsiella/Raoultella group</taxon>
        <taxon>Klebsiella</taxon>
        <taxon>Klebsiella pneumoniae complex</taxon>
    </lineage>
</organism>
<dbReference type="Proteomes" id="UP000001734">
    <property type="component" value="Plasmid pKP187"/>
</dbReference>
<accession>B5RKE2</accession>
<dbReference type="AlphaFoldDB" id="B5RKE2"/>
<dbReference type="HOGENOM" id="CLU_2343029_0_0_6"/>